<feature type="region of interest" description="Disordered" evidence="1">
    <location>
        <begin position="35"/>
        <end position="93"/>
    </location>
</feature>
<evidence type="ECO:0000313" key="3">
    <source>
        <dbReference type="Proteomes" id="UP000799438"/>
    </source>
</evidence>
<name>A0A6A6B3M1_9PEZI</name>
<proteinExistence type="predicted"/>
<dbReference type="EMBL" id="ML995497">
    <property type="protein sequence ID" value="KAF2138198.1"/>
    <property type="molecule type" value="Genomic_DNA"/>
</dbReference>
<protein>
    <submittedName>
        <fullName evidence="2">Uncharacterized protein</fullName>
    </submittedName>
</protein>
<gene>
    <name evidence="2" type="ORF">K452DRAFT_89880</name>
</gene>
<dbReference type="AlphaFoldDB" id="A0A6A6B3M1"/>
<evidence type="ECO:0000313" key="2">
    <source>
        <dbReference type="EMBL" id="KAF2138198.1"/>
    </source>
</evidence>
<dbReference type="RefSeq" id="XP_033393911.1">
    <property type="nucleotide sequence ID" value="XM_033547296.1"/>
</dbReference>
<sequence length="164" mass="17482">MYRDGSRRLKEKEKQGHGTAVAVCECAGTVLYCTTPSARPRPRASSTYGVKHTSAPAPASHATPQALIPHSSLTNPANHPPPVPSQQRQTRGPRALRCVRGSLQNAGKGQAAARGRFLKWQAGHYLAPSSSSSSSSSVGWRVLVRCGRSVGWLVRSLRSCCPGL</sequence>
<accession>A0A6A6B3M1</accession>
<evidence type="ECO:0000256" key="1">
    <source>
        <dbReference type="SAM" id="MobiDB-lite"/>
    </source>
</evidence>
<feature type="compositionally biased region" description="Low complexity" evidence="1">
    <location>
        <begin position="52"/>
        <end position="64"/>
    </location>
</feature>
<organism evidence="2 3">
    <name type="scientific">Aplosporella prunicola CBS 121167</name>
    <dbReference type="NCBI Taxonomy" id="1176127"/>
    <lineage>
        <taxon>Eukaryota</taxon>
        <taxon>Fungi</taxon>
        <taxon>Dikarya</taxon>
        <taxon>Ascomycota</taxon>
        <taxon>Pezizomycotina</taxon>
        <taxon>Dothideomycetes</taxon>
        <taxon>Dothideomycetes incertae sedis</taxon>
        <taxon>Botryosphaeriales</taxon>
        <taxon>Aplosporellaceae</taxon>
        <taxon>Aplosporella</taxon>
    </lineage>
</organism>
<dbReference type="Proteomes" id="UP000799438">
    <property type="component" value="Unassembled WGS sequence"/>
</dbReference>
<keyword evidence="3" id="KW-1185">Reference proteome</keyword>
<reference evidence="2" key="1">
    <citation type="journal article" date="2020" name="Stud. Mycol.">
        <title>101 Dothideomycetes genomes: a test case for predicting lifestyles and emergence of pathogens.</title>
        <authorList>
            <person name="Haridas S."/>
            <person name="Albert R."/>
            <person name="Binder M."/>
            <person name="Bloem J."/>
            <person name="Labutti K."/>
            <person name="Salamov A."/>
            <person name="Andreopoulos B."/>
            <person name="Baker S."/>
            <person name="Barry K."/>
            <person name="Bills G."/>
            <person name="Bluhm B."/>
            <person name="Cannon C."/>
            <person name="Castanera R."/>
            <person name="Culley D."/>
            <person name="Daum C."/>
            <person name="Ezra D."/>
            <person name="Gonzalez J."/>
            <person name="Henrissat B."/>
            <person name="Kuo A."/>
            <person name="Liang C."/>
            <person name="Lipzen A."/>
            <person name="Lutzoni F."/>
            <person name="Magnuson J."/>
            <person name="Mondo S."/>
            <person name="Nolan M."/>
            <person name="Ohm R."/>
            <person name="Pangilinan J."/>
            <person name="Park H.-J."/>
            <person name="Ramirez L."/>
            <person name="Alfaro M."/>
            <person name="Sun H."/>
            <person name="Tritt A."/>
            <person name="Yoshinaga Y."/>
            <person name="Zwiers L.-H."/>
            <person name="Turgeon B."/>
            <person name="Goodwin S."/>
            <person name="Spatafora J."/>
            <person name="Crous P."/>
            <person name="Grigoriev I."/>
        </authorList>
    </citation>
    <scope>NUCLEOTIDE SEQUENCE</scope>
    <source>
        <strain evidence="2">CBS 121167</strain>
    </source>
</reference>
<dbReference type="GeneID" id="54304803"/>